<dbReference type="GO" id="GO:0005886">
    <property type="term" value="C:plasma membrane"/>
    <property type="evidence" value="ECO:0007669"/>
    <property type="project" value="UniProtKB-ARBA"/>
</dbReference>
<evidence type="ECO:0000259" key="20">
    <source>
        <dbReference type="PROSITE" id="PS50108"/>
    </source>
</evidence>
<name>A0AAV7K7G3_9METZ</name>
<dbReference type="FunFam" id="3.30.200.20:FF:000705">
    <property type="entry name" value="Non-specific serine/threonine protein kinase"/>
    <property type="match status" value="1"/>
</dbReference>
<dbReference type="EC" id="2.7.11.1" evidence="4"/>
<dbReference type="PROSITE" id="PS00107">
    <property type="entry name" value="PROTEIN_KINASE_ATP"/>
    <property type="match status" value="1"/>
</dbReference>
<evidence type="ECO:0000256" key="16">
    <source>
        <dbReference type="ARBA" id="ARBA00048679"/>
    </source>
</evidence>
<evidence type="ECO:0000256" key="5">
    <source>
        <dbReference type="ARBA" id="ARBA00022473"/>
    </source>
</evidence>
<dbReference type="Pfam" id="PF00069">
    <property type="entry name" value="Pkinase"/>
    <property type="match status" value="1"/>
</dbReference>
<dbReference type="CDD" id="cd01093">
    <property type="entry name" value="CRIB_PAK_like"/>
    <property type="match status" value="1"/>
</dbReference>
<feature type="region of interest" description="Disordered" evidence="18">
    <location>
        <begin position="1"/>
        <end position="28"/>
    </location>
</feature>
<dbReference type="InterPro" id="IPR000719">
    <property type="entry name" value="Prot_kinase_dom"/>
</dbReference>
<evidence type="ECO:0000256" key="14">
    <source>
        <dbReference type="ARBA" id="ARBA00023273"/>
    </source>
</evidence>
<dbReference type="GO" id="GO:0042995">
    <property type="term" value="C:cell projection"/>
    <property type="evidence" value="ECO:0007669"/>
    <property type="project" value="UniProtKB-SubCell"/>
</dbReference>
<dbReference type="Gene3D" id="3.30.200.20">
    <property type="entry name" value="Phosphorylase Kinase, domain 1"/>
    <property type="match status" value="1"/>
</dbReference>
<evidence type="ECO:0000256" key="13">
    <source>
        <dbReference type="ARBA" id="ARBA00023212"/>
    </source>
</evidence>
<comment type="similarity">
    <text evidence="3">Belongs to the protein kinase superfamily. STE Ser/Thr protein kinase family. STE20 subfamily.</text>
</comment>
<dbReference type="Gene3D" id="1.10.510.10">
    <property type="entry name" value="Transferase(Phosphotransferase) domain 1"/>
    <property type="match status" value="1"/>
</dbReference>
<evidence type="ECO:0000256" key="9">
    <source>
        <dbReference type="ARBA" id="ARBA00022679"/>
    </source>
</evidence>
<dbReference type="InterPro" id="IPR011026">
    <property type="entry name" value="WAS_C"/>
</dbReference>
<accession>A0AAV7K7G3</accession>
<dbReference type="PANTHER" id="PTHR45832:SF22">
    <property type="entry name" value="SERINE_THREONINE-PROTEIN KINASE SAMKA-RELATED"/>
    <property type="match status" value="1"/>
</dbReference>
<evidence type="ECO:0000256" key="2">
    <source>
        <dbReference type="ARBA" id="ARBA00004316"/>
    </source>
</evidence>
<dbReference type="FunFam" id="1.10.510.10:FF:000011">
    <property type="entry name" value="Non-specific serine/threonine protein kinase"/>
    <property type="match status" value="1"/>
</dbReference>
<dbReference type="SUPFAM" id="SSF56112">
    <property type="entry name" value="Protein kinase-like (PK-like)"/>
    <property type="match status" value="1"/>
</dbReference>
<gene>
    <name evidence="21" type="ORF">LOD99_55</name>
</gene>
<comment type="catalytic activity">
    <reaction evidence="16">
        <text>L-seryl-[protein] + ATP = O-phospho-L-seryl-[protein] + ADP + H(+)</text>
        <dbReference type="Rhea" id="RHEA:17989"/>
        <dbReference type="Rhea" id="RHEA-COMP:9863"/>
        <dbReference type="Rhea" id="RHEA-COMP:11604"/>
        <dbReference type="ChEBI" id="CHEBI:15378"/>
        <dbReference type="ChEBI" id="CHEBI:29999"/>
        <dbReference type="ChEBI" id="CHEBI:30616"/>
        <dbReference type="ChEBI" id="CHEBI:83421"/>
        <dbReference type="ChEBI" id="CHEBI:456216"/>
        <dbReference type="EC" id="2.7.11.1"/>
    </reaction>
</comment>
<dbReference type="SUPFAM" id="SSF47912">
    <property type="entry name" value="Wiscott-Aldrich syndrome protein, WASP, C-terminal domain"/>
    <property type="match status" value="1"/>
</dbReference>
<evidence type="ECO:0000256" key="4">
    <source>
        <dbReference type="ARBA" id="ARBA00012513"/>
    </source>
</evidence>
<evidence type="ECO:0000256" key="8">
    <source>
        <dbReference type="ARBA" id="ARBA00022553"/>
    </source>
</evidence>
<evidence type="ECO:0000256" key="11">
    <source>
        <dbReference type="ARBA" id="ARBA00022777"/>
    </source>
</evidence>
<sequence length="507" mass="56211">MASNSDNYAITDTNNSGGGSIGKKNTMSRFTNLFPSGKKKAEYKPDISYPSDFKHDIHVGFDPTTGEFSGMPAEWKVMLQNAGIDKQEQGKNPETVISVLKFYNSQNINTKTYTEKYMSTQTPEHHYQAPPIIDSTLKATAIPEVPPRPSSTKQKPAPVIAMKPTPPPKLPEVPEKKSQAKTAATSDHHPPAANDSNPDVLRSKSSSKGKMSDQEVLVKLRGIVSVGDPTKKYIPNQEIGKGASGTVITAMELSSGNEVAIKQMNLASQPKKELIINEIIVMKENKQTNIVNYLDSYLVTEELWVVMEYLQGGSLTDVVTETILEEPQIAAICRECLQALHFLHSRNVIHRDIKSDNVLLGMDGQVKITDFGFCAQITPEQTKRRTMVGTPYWMAPEVVTRKQYGTKVDIWSLGIMTIEMIEGEPPYLNENPLRALYLIATYGTPKINNPEKLSPDLRDFLAKSLEMDSNIRPSAEELLRHPFVRKAGPLSSLTRNIVAAKKSLKKS</sequence>
<reference evidence="21 22" key="1">
    <citation type="journal article" date="2023" name="BMC Biol.">
        <title>The compact genome of the sponge Oopsacas minuta (Hexactinellida) is lacking key metazoan core genes.</title>
        <authorList>
            <person name="Santini S."/>
            <person name="Schenkelaars Q."/>
            <person name="Jourda C."/>
            <person name="Duchesne M."/>
            <person name="Belahbib H."/>
            <person name="Rocher C."/>
            <person name="Selva M."/>
            <person name="Riesgo A."/>
            <person name="Vervoort M."/>
            <person name="Leys S.P."/>
            <person name="Kodjabachian L."/>
            <person name="Le Bivic A."/>
            <person name="Borchiellini C."/>
            <person name="Claverie J.M."/>
            <person name="Renard E."/>
        </authorList>
    </citation>
    <scope>NUCLEOTIDE SEQUENCE [LARGE SCALE GENOMIC DNA]</scope>
    <source>
        <strain evidence="21">SPO-2</strain>
    </source>
</reference>
<evidence type="ECO:0000256" key="10">
    <source>
        <dbReference type="ARBA" id="ARBA00022741"/>
    </source>
</evidence>
<dbReference type="GO" id="GO:0005829">
    <property type="term" value="C:cytosol"/>
    <property type="evidence" value="ECO:0007669"/>
    <property type="project" value="UniProtKB-ARBA"/>
</dbReference>
<dbReference type="PROSITE" id="PS50108">
    <property type="entry name" value="CRIB"/>
    <property type="match status" value="1"/>
</dbReference>
<organism evidence="21 22">
    <name type="scientific">Oopsacas minuta</name>
    <dbReference type="NCBI Taxonomy" id="111878"/>
    <lineage>
        <taxon>Eukaryota</taxon>
        <taxon>Metazoa</taxon>
        <taxon>Porifera</taxon>
        <taxon>Hexactinellida</taxon>
        <taxon>Hexasterophora</taxon>
        <taxon>Lyssacinosida</taxon>
        <taxon>Leucopsacidae</taxon>
        <taxon>Oopsacas</taxon>
    </lineage>
</organism>
<keyword evidence="6" id="KW-0963">Cytoplasm</keyword>
<evidence type="ECO:0000259" key="19">
    <source>
        <dbReference type="PROSITE" id="PS50011"/>
    </source>
</evidence>
<dbReference type="GO" id="GO:0034329">
    <property type="term" value="P:cell junction assembly"/>
    <property type="evidence" value="ECO:0007669"/>
    <property type="project" value="UniProtKB-ARBA"/>
</dbReference>
<evidence type="ECO:0000256" key="15">
    <source>
        <dbReference type="ARBA" id="ARBA00047899"/>
    </source>
</evidence>
<dbReference type="FunFam" id="3.90.810.10:FF:000005">
    <property type="entry name" value="Non-specific serine/threonine protein kinase"/>
    <property type="match status" value="1"/>
</dbReference>
<dbReference type="SMART" id="SM00220">
    <property type="entry name" value="S_TKc"/>
    <property type="match status" value="1"/>
</dbReference>
<evidence type="ECO:0000313" key="21">
    <source>
        <dbReference type="EMBL" id="KAI6657307.1"/>
    </source>
</evidence>
<evidence type="ECO:0000313" key="22">
    <source>
        <dbReference type="Proteomes" id="UP001165289"/>
    </source>
</evidence>
<dbReference type="InterPro" id="IPR000095">
    <property type="entry name" value="CRIB_dom"/>
</dbReference>
<dbReference type="GO" id="GO:0009791">
    <property type="term" value="P:post-embryonic development"/>
    <property type="evidence" value="ECO:0007669"/>
    <property type="project" value="UniProtKB-ARBA"/>
</dbReference>
<dbReference type="Proteomes" id="UP001165289">
    <property type="component" value="Unassembled WGS sequence"/>
</dbReference>
<feature type="region of interest" description="Disordered" evidence="18">
    <location>
        <begin position="142"/>
        <end position="213"/>
    </location>
</feature>
<keyword evidence="13" id="KW-0206">Cytoskeleton</keyword>
<evidence type="ECO:0000256" key="7">
    <source>
        <dbReference type="ARBA" id="ARBA00022527"/>
    </source>
</evidence>
<dbReference type="GO" id="GO:0016477">
    <property type="term" value="P:cell migration"/>
    <property type="evidence" value="ECO:0007669"/>
    <property type="project" value="UniProtKB-ARBA"/>
</dbReference>
<dbReference type="PROSITE" id="PS00108">
    <property type="entry name" value="PROTEIN_KINASE_ST"/>
    <property type="match status" value="1"/>
</dbReference>
<dbReference type="Pfam" id="PF00786">
    <property type="entry name" value="PBD"/>
    <property type="match status" value="1"/>
</dbReference>
<evidence type="ECO:0000256" key="1">
    <source>
        <dbReference type="ARBA" id="ARBA00004245"/>
    </source>
</evidence>
<dbReference type="InterPro" id="IPR033923">
    <property type="entry name" value="PAK_BD"/>
</dbReference>
<dbReference type="Gene3D" id="3.90.810.10">
    <property type="entry name" value="CRIB domain"/>
    <property type="match status" value="1"/>
</dbReference>
<keyword evidence="8" id="KW-0597">Phosphoprotein</keyword>
<dbReference type="PROSITE" id="PS50011">
    <property type="entry name" value="PROTEIN_KINASE_DOM"/>
    <property type="match status" value="1"/>
</dbReference>
<keyword evidence="14" id="KW-0966">Cell projection</keyword>
<dbReference type="GO" id="GO:0005524">
    <property type="term" value="F:ATP binding"/>
    <property type="evidence" value="ECO:0007669"/>
    <property type="project" value="UniProtKB-UniRule"/>
</dbReference>
<feature type="domain" description="CRIB" evidence="20">
    <location>
        <begin position="47"/>
        <end position="60"/>
    </location>
</feature>
<dbReference type="GO" id="GO:0004674">
    <property type="term" value="F:protein serine/threonine kinase activity"/>
    <property type="evidence" value="ECO:0007669"/>
    <property type="project" value="UniProtKB-KW"/>
</dbReference>
<comment type="subcellular location">
    <subcellularLocation>
        <location evidence="2">Cell projection</location>
    </subcellularLocation>
    <subcellularLocation>
        <location evidence="1">Cytoplasm</location>
        <location evidence="1">Cytoskeleton</location>
    </subcellularLocation>
</comment>
<evidence type="ECO:0000256" key="18">
    <source>
        <dbReference type="SAM" id="MobiDB-lite"/>
    </source>
</evidence>
<keyword evidence="7" id="KW-0723">Serine/threonine-protein kinase</keyword>
<dbReference type="GO" id="GO:0030054">
    <property type="term" value="C:cell junction"/>
    <property type="evidence" value="ECO:0007669"/>
    <property type="project" value="UniProtKB-ARBA"/>
</dbReference>
<dbReference type="GO" id="GO:0007015">
    <property type="term" value="P:actin filament organization"/>
    <property type="evidence" value="ECO:0007669"/>
    <property type="project" value="InterPro"/>
</dbReference>
<feature type="domain" description="Protein kinase" evidence="19">
    <location>
        <begin position="233"/>
        <end position="484"/>
    </location>
</feature>
<evidence type="ECO:0000256" key="6">
    <source>
        <dbReference type="ARBA" id="ARBA00022490"/>
    </source>
</evidence>
<dbReference type="GO" id="GO:0005856">
    <property type="term" value="C:cytoskeleton"/>
    <property type="evidence" value="ECO:0007669"/>
    <property type="project" value="UniProtKB-SubCell"/>
</dbReference>
<evidence type="ECO:0000256" key="12">
    <source>
        <dbReference type="ARBA" id="ARBA00022840"/>
    </source>
</evidence>
<dbReference type="InterPro" id="IPR008271">
    <property type="entry name" value="Ser/Thr_kinase_AS"/>
</dbReference>
<proteinExistence type="inferred from homology"/>
<dbReference type="InterPro" id="IPR036936">
    <property type="entry name" value="CRIB_dom_sf"/>
</dbReference>
<dbReference type="AlphaFoldDB" id="A0AAV7K7G3"/>
<dbReference type="InterPro" id="IPR051931">
    <property type="entry name" value="PAK3-like"/>
</dbReference>
<comment type="caution">
    <text evidence="21">The sequence shown here is derived from an EMBL/GenBank/DDBJ whole genome shotgun (WGS) entry which is preliminary data.</text>
</comment>
<dbReference type="InterPro" id="IPR011009">
    <property type="entry name" value="Kinase-like_dom_sf"/>
</dbReference>
<keyword evidence="5" id="KW-0217">Developmental protein</keyword>
<evidence type="ECO:0000256" key="3">
    <source>
        <dbReference type="ARBA" id="ARBA00008874"/>
    </source>
</evidence>
<dbReference type="InterPro" id="IPR017441">
    <property type="entry name" value="Protein_kinase_ATP_BS"/>
</dbReference>
<comment type="catalytic activity">
    <reaction evidence="15">
        <text>L-threonyl-[protein] + ATP = O-phospho-L-threonyl-[protein] + ADP + H(+)</text>
        <dbReference type="Rhea" id="RHEA:46608"/>
        <dbReference type="Rhea" id="RHEA-COMP:11060"/>
        <dbReference type="Rhea" id="RHEA-COMP:11605"/>
        <dbReference type="ChEBI" id="CHEBI:15378"/>
        <dbReference type="ChEBI" id="CHEBI:30013"/>
        <dbReference type="ChEBI" id="CHEBI:30616"/>
        <dbReference type="ChEBI" id="CHEBI:61977"/>
        <dbReference type="ChEBI" id="CHEBI:456216"/>
        <dbReference type="EC" id="2.7.11.1"/>
    </reaction>
</comment>
<keyword evidence="9" id="KW-0808">Transferase</keyword>
<dbReference type="SMART" id="SM00285">
    <property type="entry name" value="PBD"/>
    <property type="match status" value="1"/>
</dbReference>
<keyword evidence="12 17" id="KW-0067">ATP-binding</keyword>
<feature type="compositionally biased region" description="Polar residues" evidence="18">
    <location>
        <begin position="1"/>
        <end position="13"/>
    </location>
</feature>
<keyword evidence="10 17" id="KW-0547">Nucleotide-binding</keyword>
<keyword evidence="11 21" id="KW-0418">Kinase</keyword>
<dbReference type="PANTHER" id="PTHR45832">
    <property type="entry name" value="SERINE/THREONINE-PROTEIN KINASE SAMKA-RELATED-RELATED"/>
    <property type="match status" value="1"/>
</dbReference>
<feature type="binding site" evidence="17">
    <location>
        <position position="262"/>
    </location>
    <ligand>
        <name>ATP</name>
        <dbReference type="ChEBI" id="CHEBI:30616"/>
    </ligand>
</feature>
<dbReference type="EMBL" id="JAKMXF010000111">
    <property type="protein sequence ID" value="KAI6657307.1"/>
    <property type="molecule type" value="Genomic_DNA"/>
</dbReference>
<keyword evidence="22" id="KW-1185">Reference proteome</keyword>
<protein>
    <recommendedName>
        <fullName evidence="4">non-specific serine/threonine protein kinase</fullName>
        <ecNumber evidence="4">2.7.11.1</ecNumber>
    </recommendedName>
</protein>
<evidence type="ECO:0000256" key="17">
    <source>
        <dbReference type="PROSITE-ProRule" id="PRU10141"/>
    </source>
</evidence>